<accession>J0WJN5</accession>
<gene>
    <name evidence="2" type="ORF">AURDEDRAFT_178447</name>
</gene>
<organism evidence="2 3">
    <name type="scientific">Auricularia subglabra (strain TFB-10046 / SS5)</name>
    <name type="common">White-rot fungus</name>
    <name type="synonym">Auricularia delicata (strain TFB10046)</name>
    <dbReference type="NCBI Taxonomy" id="717982"/>
    <lineage>
        <taxon>Eukaryota</taxon>
        <taxon>Fungi</taxon>
        <taxon>Dikarya</taxon>
        <taxon>Basidiomycota</taxon>
        <taxon>Agaricomycotina</taxon>
        <taxon>Agaricomycetes</taxon>
        <taxon>Auriculariales</taxon>
        <taxon>Auriculariaceae</taxon>
        <taxon>Auricularia</taxon>
    </lineage>
</organism>
<sequence>MRTFCSRSIRSQDDVELIKQYNDDLRHALDLFGPRSTIIIQHQLQRSMVIAQEYDNKILQTAQCNHKRYMRAMRGDDGEEIVGDVREDEGGLQTDAARSQT</sequence>
<evidence type="ECO:0000313" key="2">
    <source>
        <dbReference type="EMBL" id="EJD32478.1"/>
    </source>
</evidence>
<reference evidence="3" key="1">
    <citation type="journal article" date="2012" name="Science">
        <title>The Paleozoic origin of enzymatic lignin decomposition reconstructed from 31 fungal genomes.</title>
        <authorList>
            <person name="Floudas D."/>
            <person name="Binder M."/>
            <person name="Riley R."/>
            <person name="Barry K."/>
            <person name="Blanchette R.A."/>
            <person name="Henrissat B."/>
            <person name="Martinez A.T."/>
            <person name="Otillar R."/>
            <person name="Spatafora J.W."/>
            <person name="Yadav J.S."/>
            <person name="Aerts A."/>
            <person name="Benoit I."/>
            <person name="Boyd A."/>
            <person name="Carlson A."/>
            <person name="Copeland A."/>
            <person name="Coutinho P.M."/>
            <person name="de Vries R.P."/>
            <person name="Ferreira P."/>
            <person name="Findley K."/>
            <person name="Foster B."/>
            <person name="Gaskell J."/>
            <person name="Glotzer D."/>
            <person name="Gorecki P."/>
            <person name="Heitman J."/>
            <person name="Hesse C."/>
            <person name="Hori C."/>
            <person name="Igarashi K."/>
            <person name="Jurgens J.A."/>
            <person name="Kallen N."/>
            <person name="Kersten P."/>
            <person name="Kohler A."/>
            <person name="Kuees U."/>
            <person name="Kumar T.K.A."/>
            <person name="Kuo A."/>
            <person name="LaButti K."/>
            <person name="Larrondo L.F."/>
            <person name="Lindquist E."/>
            <person name="Ling A."/>
            <person name="Lombard V."/>
            <person name="Lucas S."/>
            <person name="Lundell T."/>
            <person name="Martin R."/>
            <person name="McLaughlin D.J."/>
            <person name="Morgenstern I."/>
            <person name="Morin E."/>
            <person name="Murat C."/>
            <person name="Nagy L.G."/>
            <person name="Nolan M."/>
            <person name="Ohm R.A."/>
            <person name="Patyshakuliyeva A."/>
            <person name="Rokas A."/>
            <person name="Ruiz-Duenas F.J."/>
            <person name="Sabat G."/>
            <person name="Salamov A."/>
            <person name="Samejima M."/>
            <person name="Schmutz J."/>
            <person name="Slot J.C."/>
            <person name="St John F."/>
            <person name="Stenlid J."/>
            <person name="Sun H."/>
            <person name="Sun S."/>
            <person name="Syed K."/>
            <person name="Tsang A."/>
            <person name="Wiebenga A."/>
            <person name="Young D."/>
            <person name="Pisabarro A."/>
            <person name="Eastwood D.C."/>
            <person name="Martin F."/>
            <person name="Cullen D."/>
            <person name="Grigoriev I.V."/>
            <person name="Hibbett D.S."/>
        </authorList>
    </citation>
    <scope>NUCLEOTIDE SEQUENCE [LARGE SCALE GENOMIC DNA]</scope>
    <source>
        <strain evidence="3">TFB10046</strain>
    </source>
</reference>
<protein>
    <submittedName>
        <fullName evidence="2">Uncharacterized protein</fullName>
    </submittedName>
</protein>
<dbReference type="InParanoid" id="J0WJN5"/>
<dbReference type="AlphaFoldDB" id="J0WJN5"/>
<keyword evidence="3" id="KW-1185">Reference proteome</keyword>
<dbReference type="OrthoDB" id="192148at2759"/>
<proteinExistence type="predicted"/>
<dbReference type="KEGG" id="adl:AURDEDRAFT_178447"/>
<feature type="region of interest" description="Disordered" evidence="1">
    <location>
        <begin position="80"/>
        <end position="101"/>
    </location>
</feature>
<evidence type="ECO:0000256" key="1">
    <source>
        <dbReference type="SAM" id="MobiDB-lite"/>
    </source>
</evidence>
<dbReference type="EMBL" id="JH688934">
    <property type="protein sequence ID" value="EJD32478.1"/>
    <property type="molecule type" value="Genomic_DNA"/>
</dbReference>
<dbReference type="Proteomes" id="UP000006514">
    <property type="component" value="Unassembled WGS sequence"/>
</dbReference>
<name>J0WJN5_AURST</name>
<evidence type="ECO:0000313" key="3">
    <source>
        <dbReference type="Proteomes" id="UP000006514"/>
    </source>
</evidence>